<gene>
    <name evidence="2" type="ORF">RWD45_15315</name>
</gene>
<dbReference type="PANTHER" id="PTHR30041:SF7">
    <property type="entry name" value="GLOBAL TRANSCRIPTIONAL REGULATOR SPX"/>
    <property type="match status" value="1"/>
</dbReference>
<dbReference type="CDD" id="cd03032">
    <property type="entry name" value="ArsC_Spx"/>
    <property type="match status" value="1"/>
</dbReference>
<sequence>MTVQVFGLACGSTRKARDWFRRHKIPFTERNVKREPLTLSELQQILALTVEGTDEIISTRSKVYKELTQDIDALSLNELLELFQQYPALLRSPIIIDHKRIQVGYNEEEIRQFLPRETRQRQWIKWRAENFIPVKGSY</sequence>
<dbReference type="InterPro" id="IPR006660">
    <property type="entry name" value="Arsenate_reductase-like"/>
</dbReference>
<evidence type="ECO:0000256" key="1">
    <source>
        <dbReference type="PROSITE-ProRule" id="PRU01282"/>
    </source>
</evidence>
<protein>
    <submittedName>
        <fullName evidence="2">Spx/MgsR family RNA polymerase-binding regulatory protein</fullName>
    </submittedName>
</protein>
<dbReference type="NCBIfam" id="NF002459">
    <property type="entry name" value="PRK01655.1"/>
    <property type="match status" value="1"/>
</dbReference>
<dbReference type="PROSITE" id="PS51353">
    <property type="entry name" value="ARSC"/>
    <property type="match status" value="1"/>
</dbReference>
<comment type="caution">
    <text evidence="2">The sequence shown here is derived from an EMBL/GenBank/DDBJ whole genome shotgun (WGS) entry which is preliminary data.</text>
</comment>
<dbReference type="Proteomes" id="UP001275315">
    <property type="component" value="Unassembled WGS sequence"/>
</dbReference>
<organism evidence="2 3">
    <name type="scientific">Paracerasibacillus soli</name>
    <dbReference type="NCBI Taxonomy" id="480284"/>
    <lineage>
        <taxon>Bacteria</taxon>
        <taxon>Bacillati</taxon>
        <taxon>Bacillota</taxon>
        <taxon>Bacilli</taxon>
        <taxon>Bacillales</taxon>
        <taxon>Bacillaceae</taxon>
        <taxon>Paracerasibacillus</taxon>
    </lineage>
</organism>
<keyword evidence="3" id="KW-1185">Reference proteome</keyword>
<dbReference type="Pfam" id="PF03960">
    <property type="entry name" value="ArsC"/>
    <property type="match status" value="1"/>
</dbReference>
<dbReference type="RefSeq" id="WP_320380478.1">
    <property type="nucleotide sequence ID" value="NZ_JAWDIQ010000002.1"/>
</dbReference>
<dbReference type="SUPFAM" id="SSF52833">
    <property type="entry name" value="Thioredoxin-like"/>
    <property type="match status" value="1"/>
</dbReference>
<dbReference type="InterPro" id="IPR006504">
    <property type="entry name" value="Tscrpt_reg_Spx/MgsR"/>
</dbReference>
<dbReference type="EMBL" id="JAWDIQ010000002">
    <property type="protein sequence ID" value="MDY0409686.1"/>
    <property type="molecule type" value="Genomic_DNA"/>
</dbReference>
<name>A0ABU5CTI8_9BACI</name>
<proteinExistence type="inferred from homology"/>
<evidence type="ECO:0000313" key="2">
    <source>
        <dbReference type="EMBL" id="MDY0409686.1"/>
    </source>
</evidence>
<reference evidence="2 3" key="1">
    <citation type="submission" date="2023-10" db="EMBL/GenBank/DDBJ databases">
        <title>Virgibacillus soli CC-YMP-6 genome.</title>
        <authorList>
            <person name="Miliotis G."/>
            <person name="Sengupta P."/>
            <person name="Hameed A."/>
            <person name="Chuvochina M."/>
            <person name="Mcdonagh F."/>
            <person name="Simpson A.C."/>
            <person name="Singh N.K."/>
            <person name="Rekha P.D."/>
            <person name="Raman K."/>
            <person name="Hugenholtz P."/>
            <person name="Venkateswaran K."/>
        </authorList>
    </citation>
    <scope>NUCLEOTIDE SEQUENCE [LARGE SCALE GENOMIC DNA]</scope>
    <source>
        <strain evidence="2 3">CC-YMP-6</strain>
    </source>
</reference>
<dbReference type="PANTHER" id="PTHR30041">
    <property type="entry name" value="ARSENATE REDUCTASE"/>
    <property type="match status" value="1"/>
</dbReference>
<comment type="similarity">
    <text evidence="1">Belongs to the ArsC family.</text>
</comment>
<evidence type="ECO:0000313" key="3">
    <source>
        <dbReference type="Proteomes" id="UP001275315"/>
    </source>
</evidence>
<dbReference type="Gene3D" id="3.40.30.10">
    <property type="entry name" value="Glutaredoxin"/>
    <property type="match status" value="1"/>
</dbReference>
<accession>A0ABU5CTI8</accession>
<dbReference type="NCBIfam" id="TIGR01617">
    <property type="entry name" value="arsC_related"/>
    <property type="match status" value="1"/>
</dbReference>
<dbReference type="InterPro" id="IPR036249">
    <property type="entry name" value="Thioredoxin-like_sf"/>
</dbReference>